<name>A0A4R7P532_9GAMM</name>
<dbReference type="EMBL" id="SOBT01000009">
    <property type="protein sequence ID" value="TDU28933.1"/>
    <property type="molecule type" value="Genomic_DNA"/>
</dbReference>
<organism evidence="1 2">
    <name type="scientific">Panacagrimonas perspica</name>
    <dbReference type="NCBI Taxonomy" id="381431"/>
    <lineage>
        <taxon>Bacteria</taxon>
        <taxon>Pseudomonadati</taxon>
        <taxon>Pseudomonadota</taxon>
        <taxon>Gammaproteobacteria</taxon>
        <taxon>Nevskiales</taxon>
        <taxon>Nevskiaceae</taxon>
        <taxon>Panacagrimonas</taxon>
    </lineage>
</organism>
<sequence length="369" mass="41343">MKVVFPYFGQLHQVFHSLPIAAQMAIRHPDVQVSAAGATSAHVDFIRDLLTQYAPAAPVNVEALERPLLDLSRTKKRTMLKNRAYLRGFDAIVTPERTSLFMRLLGLGGTRLIWTRHGAGDRAIGFAKDVNRFDYVLLAGRKIEERLLSAGLIRPGHYTSGIYAKFDWLQTRGTQRRWFDNDRPTVLYNPHFEPGLSSWPEHGMAVLDFFAASDRYNLIFAPHVRLFDPPTPDKYRAFERFANVPHLRIDLGSVHGIDMSYVDAVDLYLGDVSSQVAEFVARPRPCVFLNSHRVAWRDSPDYAFWTLGPVIDDVEALPQALEDALERPEAFGAVQAAYVADTFGIEPGTASAARGADAIVDFLKRESAT</sequence>
<evidence type="ECO:0000313" key="2">
    <source>
        <dbReference type="Proteomes" id="UP000295341"/>
    </source>
</evidence>
<comment type="caution">
    <text evidence="1">The sequence shown here is derived from an EMBL/GenBank/DDBJ whole genome shotgun (WGS) entry which is preliminary data.</text>
</comment>
<protein>
    <recommendedName>
        <fullName evidence="3">CDP-glycerol glycerophosphotransferase (TagB/SpsB family)</fullName>
    </recommendedName>
</protein>
<gene>
    <name evidence="1" type="ORF">DFR24_3314</name>
</gene>
<proteinExistence type="predicted"/>
<accession>A0A4R7P532</accession>
<dbReference type="AlphaFoldDB" id="A0A4R7P532"/>
<dbReference type="OrthoDB" id="8437129at2"/>
<evidence type="ECO:0008006" key="3">
    <source>
        <dbReference type="Google" id="ProtNLM"/>
    </source>
</evidence>
<keyword evidence="2" id="KW-1185">Reference proteome</keyword>
<dbReference type="RefSeq" id="WP_133882447.1">
    <property type="nucleotide sequence ID" value="NZ_MWIN01000018.1"/>
</dbReference>
<dbReference type="SUPFAM" id="SSF53756">
    <property type="entry name" value="UDP-Glycosyltransferase/glycogen phosphorylase"/>
    <property type="match status" value="1"/>
</dbReference>
<dbReference type="Proteomes" id="UP000295341">
    <property type="component" value="Unassembled WGS sequence"/>
</dbReference>
<reference evidence="1 2" key="1">
    <citation type="submission" date="2019-03" db="EMBL/GenBank/DDBJ databases">
        <title>Genomic Encyclopedia of Type Strains, Phase IV (KMG-IV): sequencing the most valuable type-strain genomes for metagenomic binning, comparative biology and taxonomic classification.</title>
        <authorList>
            <person name="Goeker M."/>
        </authorList>
    </citation>
    <scope>NUCLEOTIDE SEQUENCE [LARGE SCALE GENOMIC DNA]</scope>
    <source>
        <strain evidence="1 2">DSM 26377</strain>
    </source>
</reference>
<dbReference type="Gene3D" id="3.40.50.12580">
    <property type="match status" value="1"/>
</dbReference>
<evidence type="ECO:0000313" key="1">
    <source>
        <dbReference type="EMBL" id="TDU28933.1"/>
    </source>
</evidence>
<dbReference type="InterPro" id="IPR043148">
    <property type="entry name" value="TagF_C"/>
</dbReference>